<evidence type="ECO:0000256" key="4">
    <source>
        <dbReference type="ARBA" id="ARBA00004141"/>
    </source>
</evidence>
<keyword evidence="9 15" id="KW-0812">Transmembrane</keyword>
<feature type="compositionally biased region" description="Low complexity" evidence="14">
    <location>
        <begin position="20"/>
        <end position="33"/>
    </location>
</feature>
<dbReference type="GO" id="GO:0046872">
    <property type="term" value="F:metal ion binding"/>
    <property type="evidence" value="ECO:0007669"/>
    <property type="project" value="UniProtKB-KW"/>
</dbReference>
<feature type="region of interest" description="Disordered" evidence="14">
    <location>
        <begin position="1"/>
        <end position="101"/>
    </location>
</feature>
<keyword evidence="11" id="KW-0378">Hydrolase</keyword>
<reference evidence="17 18" key="1">
    <citation type="submission" date="2018-05" db="EMBL/GenBank/DDBJ databases">
        <title>Draft genome sequence of Scytalidium lignicola DSM 105466, a ubiquitous saprotrophic fungus.</title>
        <authorList>
            <person name="Buettner E."/>
            <person name="Gebauer A.M."/>
            <person name="Hofrichter M."/>
            <person name="Liers C."/>
            <person name="Kellner H."/>
        </authorList>
    </citation>
    <scope>NUCLEOTIDE SEQUENCE [LARGE SCALE GENOMIC DNA]</scope>
    <source>
        <strain evidence="17 18">DSM 105466</strain>
    </source>
</reference>
<dbReference type="HAMAP" id="MF_03175">
    <property type="entry name" value="MetAP_2_euk"/>
    <property type="match status" value="1"/>
</dbReference>
<feature type="non-terminal residue" evidence="17">
    <location>
        <position position="814"/>
    </location>
</feature>
<comment type="cofactor">
    <cofactor evidence="2">
        <name>Mn(2+)</name>
        <dbReference type="ChEBI" id="CHEBI:29035"/>
    </cofactor>
</comment>
<dbReference type="InterPro" id="IPR036388">
    <property type="entry name" value="WH-like_DNA-bd_sf"/>
</dbReference>
<dbReference type="InterPro" id="IPR005804">
    <property type="entry name" value="FA_desaturase_dom"/>
</dbReference>
<evidence type="ECO:0000256" key="10">
    <source>
        <dbReference type="ARBA" id="ARBA00022723"/>
    </source>
</evidence>
<dbReference type="OMA" id="TAQYEHS"/>
<dbReference type="SUPFAM" id="SSF55920">
    <property type="entry name" value="Creatinase/aminopeptidase"/>
    <property type="match status" value="1"/>
</dbReference>
<dbReference type="Gene3D" id="3.90.230.10">
    <property type="entry name" value="Creatinase/methionine aminopeptidase superfamily"/>
    <property type="match status" value="1"/>
</dbReference>
<name>A0A3E2GW45_SCYLI</name>
<evidence type="ECO:0000313" key="18">
    <source>
        <dbReference type="Proteomes" id="UP000258309"/>
    </source>
</evidence>
<keyword evidence="12 15" id="KW-1133">Transmembrane helix</keyword>
<dbReference type="EMBL" id="NCSJ02000343">
    <property type="protein sequence ID" value="RFU25320.1"/>
    <property type="molecule type" value="Genomic_DNA"/>
</dbReference>
<dbReference type="InterPro" id="IPR013866">
    <property type="entry name" value="Sphingolipid_d4-desaturase_N"/>
</dbReference>
<feature type="transmembrane region" description="Helical" evidence="15">
    <location>
        <begin position="620"/>
        <end position="641"/>
    </location>
</feature>
<organism evidence="17 18">
    <name type="scientific">Scytalidium lignicola</name>
    <name type="common">Hyphomycete</name>
    <dbReference type="NCBI Taxonomy" id="5539"/>
    <lineage>
        <taxon>Eukaryota</taxon>
        <taxon>Fungi</taxon>
        <taxon>Dikarya</taxon>
        <taxon>Ascomycota</taxon>
        <taxon>Pezizomycotina</taxon>
        <taxon>Leotiomycetes</taxon>
        <taxon>Leotiomycetes incertae sedis</taxon>
        <taxon>Scytalidium</taxon>
    </lineage>
</organism>
<dbReference type="Pfam" id="PF08557">
    <property type="entry name" value="Lipid_DES"/>
    <property type="match status" value="1"/>
</dbReference>
<dbReference type="GO" id="GO:0004239">
    <property type="term" value="F:initiator methionyl aminopeptidase activity"/>
    <property type="evidence" value="ECO:0007669"/>
    <property type="project" value="UniProtKB-EC"/>
</dbReference>
<dbReference type="AlphaFoldDB" id="A0A3E2GW45"/>
<keyword evidence="7" id="KW-0963">Cytoplasm</keyword>
<feature type="region of interest" description="Disordered" evidence="14">
    <location>
        <begin position="435"/>
        <end position="469"/>
    </location>
</feature>
<evidence type="ECO:0000256" key="7">
    <source>
        <dbReference type="ARBA" id="ARBA00022490"/>
    </source>
</evidence>
<dbReference type="SMART" id="SM01269">
    <property type="entry name" value="Lipid_DES"/>
    <property type="match status" value="1"/>
</dbReference>
<evidence type="ECO:0000256" key="13">
    <source>
        <dbReference type="RuleBase" id="RU003653"/>
    </source>
</evidence>
<comment type="cofactor">
    <cofactor evidence="3">
        <name>Fe(2+)</name>
        <dbReference type="ChEBI" id="CHEBI:29033"/>
    </cofactor>
</comment>
<evidence type="ECO:0000256" key="12">
    <source>
        <dbReference type="ARBA" id="ARBA00022989"/>
    </source>
</evidence>
<dbReference type="Pfam" id="PF00557">
    <property type="entry name" value="Peptidase_M24"/>
    <property type="match status" value="1"/>
</dbReference>
<dbReference type="STRING" id="5539.A0A3E2GW45"/>
<comment type="function">
    <text evidence="13">Cotranslationally removes the N-terminal methionine from nascent proteins. The N-terminal methionine is often cleaved when the second residue in the primary sequence is small and uncharged (Met-Ala-, Cys, Gly, Pro, Ser, Thr, or Val).</text>
</comment>
<gene>
    <name evidence="17" type="ORF">B7463_g11017</name>
</gene>
<evidence type="ECO:0000313" key="17">
    <source>
        <dbReference type="EMBL" id="RFU25320.1"/>
    </source>
</evidence>
<feature type="transmembrane region" description="Helical" evidence="15">
    <location>
        <begin position="677"/>
        <end position="700"/>
    </location>
</feature>
<dbReference type="CDD" id="cd03508">
    <property type="entry name" value="Delta4-sphingolipid-FADS-like"/>
    <property type="match status" value="1"/>
</dbReference>
<keyword evidence="18" id="KW-1185">Reference proteome</keyword>
<keyword evidence="8 13" id="KW-0645">Protease</keyword>
<evidence type="ECO:0000256" key="6">
    <source>
        <dbReference type="ARBA" id="ARBA00022438"/>
    </source>
</evidence>
<evidence type="ECO:0000256" key="2">
    <source>
        <dbReference type="ARBA" id="ARBA00001936"/>
    </source>
</evidence>
<proteinExistence type="inferred from homology"/>
<comment type="caution">
    <text evidence="17">The sequence shown here is derived from an EMBL/GenBank/DDBJ whole genome shotgun (WGS) entry which is preliminary data.</text>
</comment>
<dbReference type="InterPro" id="IPR001714">
    <property type="entry name" value="Pept_M24_MAP"/>
</dbReference>
<dbReference type="Pfam" id="PF00487">
    <property type="entry name" value="FA_desaturase"/>
    <property type="match status" value="1"/>
</dbReference>
<keyword evidence="15" id="KW-0472">Membrane</keyword>
<feature type="compositionally biased region" description="Acidic residues" evidence="14">
    <location>
        <begin position="34"/>
        <end position="44"/>
    </location>
</feature>
<dbReference type="InterPro" id="IPR000994">
    <property type="entry name" value="Pept_M24"/>
</dbReference>
<evidence type="ECO:0000259" key="16">
    <source>
        <dbReference type="SMART" id="SM01269"/>
    </source>
</evidence>
<dbReference type="EC" id="3.4.11.18" evidence="13"/>
<feature type="compositionally biased region" description="Low complexity" evidence="14">
    <location>
        <begin position="1"/>
        <end position="11"/>
    </location>
</feature>
<accession>A0A3E2GW45</accession>
<dbReference type="GO" id="GO:0005737">
    <property type="term" value="C:cytoplasm"/>
    <property type="evidence" value="ECO:0007669"/>
    <property type="project" value="TreeGrafter"/>
</dbReference>
<comment type="subcellular location">
    <subcellularLocation>
        <location evidence="4">Membrane</location>
        <topology evidence="4">Multi-pass membrane protein</topology>
    </subcellularLocation>
</comment>
<dbReference type="InterPro" id="IPR050247">
    <property type="entry name" value="Met_Aminopeptidase_Type2"/>
</dbReference>
<evidence type="ECO:0000256" key="1">
    <source>
        <dbReference type="ARBA" id="ARBA00000294"/>
    </source>
</evidence>
<dbReference type="InterPro" id="IPR036390">
    <property type="entry name" value="WH_DNA-bd_sf"/>
</dbReference>
<dbReference type="GO" id="GO:0070006">
    <property type="term" value="F:metalloaminopeptidase activity"/>
    <property type="evidence" value="ECO:0007669"/>
    <property type="project" value="InterPro"/>
</dbReference>
<dbReference type="NCBIfam" id="TIGR00501">
    <property type="entry name" value="met_pdase_II"/>
    <property type="match status" value="1"/>
</dbReference>
<evidence type="ECO:0000256" key="14">
    <source>
        <dbReference type="SAM" id="MobiDB-lite"/>
    </source>
</evidence>
<dbReference type="PRINTS" id="PR00599">
    <property type="entry name" value="MAPEPTIDASE"/>
</dbReference>
<dbReference type="PANTHER" id="PTHR45777:SF2">
    <property type="entry name" value="METHIONINE AMINOPEPTIDASE 2"/>
    <property type="match status" value="1"/>
</dbReference>
<dbReference type="InterPro" id="IPR036005">
    <property type="entry name" value="Creatinase/aminopeptidase-like"/>
</dbReference>
<evidence type="ECO:0000256" key="11">
    <source>
        <dbReference type="ARBA" id="ARBA00022801"/>
    </source>
</evidence>
<evidence type="ECO:0000256" key="15">
    <source>
        <dbReference type="SAM" id="Phobius"/>
    </source>
</evidence>
<protein>
    <recommendedName>
        <fullName evidence="13">Methionine aminopeptidase</fullName>
        <ecNumber evidence="13">3.4.11.18</ecNumber>
    </recommendedName>
</protein>
<dbReference type="PANTHER" id="PTHR45777">
    <property type="entry name" value="METHIONINE AMINOPEPTIDASE 2"/>
    <property type="match status" value="1"/>
</dbReference>
<feature type="transmembrane region" description="Helical" evidence="15">
    <location>
        <begin position="647"/>
        <end position="670"/>
    </location>
</feature>
<evidence type="ECO:0000256" key="5">
    <source>
        <dbReference type="ARBA" id="ARBA00006146"/>
    </source>
</evidence>
<evidence type="ECO:0000256" key="8">
    <source>
        <dbReference type="ARBA" id="ARBA00022670"/>
    </source>
</evidence>
<feature type="compositionally biased region" description="Basic and acidic residues" evidence="14">
    <location>
        <begin position="435"/>
        <end position="462"/>
    </location>
</feature>
<comment type="similarity">
    <text evidence="5">Belongs to the fatty acid desaturase type 1 family. DEGS subfamily.</text>
</comment>
<dbReference type="GO" id="GO:0016020">
    <property type="term" value="C:membrane"/>
    <property type="evidence" value="ECO:0007669"/>
    <property type="project" value="UniProtKB-SubCell"/>
</dbReference>
<dbReference type="GO" id="GO:0006508">
    <property type="term" value="P:proteolysis"/>
    <property type="evidence" value="ECO:0007669"/>
    <property type="project" value="UniProtKB-KW"/>
</dbReference>
<comment type="similarity">
    <text evidence="13">Belongs to the peptidase M24A family.</text>
</comment>
<evidence type="ECO:0000256" key="9">
    <source>
        <dbReference type="ARBA" id="ARBA00022692"/>
    </source>
</evidence>
<feature type="compositionally biased region" description="Basic residues" evidence="14">
    <location>
        <begin position="58"/>
        <end position="69"/>
    </location>
</feature>
<comment type="cofactor">
    <cofactor evidence="13">
        <name>Co(2+)</name>
        <dbReference type="ChEBI" id="CHEBI:48828"/>
    </cofactor>
    <cofactor evidence="13">
        <name>Zn(2+)</name>
        <dbReference type="ChEBI" id="CHEBI:29105"/>
    </cofactor>
    <cofactor evidence="13">
        <name>Mn(2+)</name>
        <dbReference type="ChEBI" id="CHEBI:29035"/>
    </cofactor>
    <cofactor evidence="13">
        <name>Fe(2+)</name>
        <dbReference type="ChEBI" id="CHEBI:29033"/>
    </cofactor>
    <text evidence="13">Binds 2 divalent metal cations per subunit. Has a high-affinity and a low affinity metal-binding site. The true nature of the physiological cofactor is under debate. The enzyme is active with cobalt, zinc, manganese or divalent iron ions.</text>
</comment>
<keyword evidence="10 13" id="KW-0479">Metal-binding</keyword>
<feature type="non-terminal residue" evidence="17">
    <location>
        <position position="1"/>
    </location>
</feature>
<dbReference type="OrthoDB" id="7848262at2759"/>
<dbReference type="InterPro" id="IPR011388">
    <property type="entry name" value="DES1/DES2"/>
</dbReference>
<keyword evidence="6 13" id="KW-0031">Aminopeptidase</keyword>
<feature type="domain" description="Sphingolipid delta4-desaturase N-terminal" evidence="16">
    <location>
        <begin position="474"/>
        <end position="512"/>
    </location>
</feature>
<dbReference type="CDD" id="cd01088">
    <property type="entry name" value="MetAP2"/>
    <property type="match status" value="1"/>
</dbReference>
<dbReference type="GO" id="GO:0042284">
    <property type="term" value="F:sphingolipid delta-4 desaturase activity"/>
    <property type="evidence" value="ECO:0007669"/>
    <property type="project" value="InterPro"/>
</dbReference>
<comment type="catalytic activity">
    <reaction evidence="1 13">
        <text>Release of N-terminal amino acids, preferentially methionine, from peptides and arylamides.</text>
        <dbReference type="EC" id="3.4.11.18"/>
    </reaction>
</comment>
<dbReference type="GO" id="GO:0030148">
    <property type="term" value="P:sphingolipid biosynthetic process"/>
    <property type="evidence" value="ECO:0007669"/>
    <property type="project" value="InterPro"/>
</dbReference>
<dbReference type="Proteomes" id="UP000258309">
    <property type="component" value="Unassembled WGS sequence"/>
</dbReference>
<dbReference type="Gene3D" id="1.10.10.10">
    <property type="entry name" value="Winged helix-like DNA-binding domain superfamily/Winged helix DNA-binding domain"/>
    <property type="match status" value="1"/>
</dbReference>
<dbReference type="SUPFAM" id="SSF46785">
    <property type="entry name" value="Winged helix' DNA-binding domain"/>
    <property type="match status" value="1"/>
</dbReference>
<evidence type="ECO:0000256" key="3">
    <source>
        <dbReference type="ARBA" id="ARBA00001954"/>
    </source>
</evidence>
<sequence length="814" mass="90650">MSAQAADALAKLKVKDPEAVKASAAAAIANGNDAEAEDSDEEDEKGAVGEGGGEGAAKKKRKRKRKPKSKSAIPTKQTSPPRVLLSNLFPSGEYPVGQEEEYRGENLYRTTNEEKRHLDRINNDFLQEYRQGAEIHRQVRQWAQKNIKPGQTLTEIAEGIEDSVRALTGHPGLEEGDNIKGGIAFPTGVNLDHIAAHYSPNAGNKMVLQQDNVMKVDFGVHINGRIVDSAFTIAFDPMYDNLLEAVREATNTGIKEAGIDVRVGDIGAAIQETMESYEVEIKGQTYPVKSIRNLNGHDILQWQIHGGKSVPIVKSSDQTKMEEGEVFAIETFGSTGNGYVRDDLETSHYAKRADAPNVALRLSSASKLLNVINKNFGSLPFCRRYLDRLGQDKYLLGLNNLVSSGIVEAYPPLVDKKGSYTAQFEHTILLRPNVKEKSRRPEVSKEKEKRGYGAAMGRDKPSKTGSTATDGLEVKEHDFFWTYTEEPHRTRRQAIIKAHPEVTKLCGPEPLTKYCVLAVVTLQVVTAYLLRDTPFLSWRFFLAAYIIGATSNQNLFLSIHEISHNLAFKSAGANRLFAMFANLPIGIPYSASFRPYHLTHHKSLGVDGLDTDLPTSFEAFFLDSVLGKAFFCTFQILFYAIRPMMVYHLPLTGVHFLNIVVQVIFDIALVKLAGSKALVYLIFSSFLAGSLHPCAGHFIAEHYVFEKQPLSAKDPSNMIPVPETFSYYGPLNVLTYNVGLHNEHHDFPAVPWTKLPVLHEIAKEFYADLPRHKSWVYVIWQFVWDNDVGMTCRVKRKEGGRKVGAGWTQQEIQA</sequence>
<dbReference type="InterPro" id="IPR002468">
    <property type="entry name" value="Pept_M24A_MAP2"/>
</dbReference>